<dbReference type="GO" id="GO:0016987">
    <property type="term" value="F:sigma factor activity"/>
    <property type="evidence" value="ECO:0007669"/>
    <property type="project" value="UniProtKB-KW"/>
</dbReference>
<accession>A0A6G7XG16</accession>
<organism evidence="10 11">
    <name type="scientific">Leucobacter viscericola</name>
    <dbReference type="NCBI Taxonomy" id="2714935"/>
    <lineage>
        <taxon>Bacteria</taxon>
        <taxon>Bacillati</taxon>
        <taxon>Actinomycetota</taxon>
        <taxon>Actinomycetes</taxon>
        <taxon>Micrococcales</taxon>
        <taxon>Microbacteriaceae</taxon>
        <taxon>Leucobacter</taxon>
    </lineage>
</organism>
<name>A0A6G7XG16_9MICO</name>
<protein>
    <submittedName>
        <fullName evidence="10">Sigma-70 family RNA polymerase sigma factor</fullName>
    </submittedName>
</protein>
<evidence type="ECO:0000313" key="11">
    <source>
        <dbReference type="Proteomes" id="UP000502677"/>
    </source>
</evidence>
<feature type="domain" description="RNA polymerase sigma-70 region 2" evidence="8">
    <location>
        <begin position="42"/>
        <end position="100"/>
    </location>
</feature>
<dbReference type="AlphaFoldDB" id="A0A6G7XG16"/>
<dbReference type="InterPro" id="IPR014284">
    <property type="entry name" value="RNA_pol_sigma-70_dom"/>
</dbReference>
<dbReference type="Gene3D" id="1.10.1740.10">
    <property type="match status" value="1"/>
</dbReference>
<feature type="domain" description="RNA polymerase sigma factor 70 region 4 type 2" evidence="9">
    <location>
        <begin position="137"/>
        <end position="186"/>
    </location>
</feature>
<dbReference type="SUPFAM" id="SSF88946">
    <property type="entry name" value="Sigma2 domain of RNA polymerase sigma factors"/>
    <property type="match status" value="1"/>
</dbReference>
<keyword evidence="2" id="KW-0805">Transcription regulation</keyword>
<evidence type="ECO:0000259" key="9">
    <source>
        <dbReference type="Pfam" id="PF08281"/>
    </source>
</evidence>
<dbReference type="Proteomes" id="UP000502677">
    <property type="component" value="Chromosome"/>
</dbReference>
<feature type="compositionally biased region" description="Acidic residues" evidence="6">
    <location>
        <begin position="388"/>
        <end position="400"/>
    </location>
</feature>
<dbReference type="NCBIfam" id="TIGR02937">
    <property type="entry name" value="sigma70-ECF"/>
    <property type="match status" value="1"/>
</dbReference>
<dbReference type="EMBL" id="CP049863">
    <property type="protein sequence ID" value="QIK63493.1"/>
    <property type="molecule type" value="Genomic_DNA"/>
</dbReference>
<evidence type="ECO:0000313" key="10">
    <source>
        <dbReference type="EMBL" id="QIK63493.1"/>
    </source>
</evidence>
<dbReference type="InterPro" id="IPR013324">
    <property type="entry name" value="RNA_pol_sigma_r3/r4-like"/>
</dbReference>
<keyword evidence="4" id="KW-0238">DNA-binding</keyword>
<feature type="transmembrane region" description="Helical" evidence="7">
    <location>
        <begin position="256"/>
        <end position="274"/>
    </location>
</feature>
<evidence type="ECO:0000256" key="7">
    <source>
        <dbReference type="SAM" id="Phobius"/>
    </source>
</evidence>
<evidence type="ECO:0000256" key="3">
    <source>
        <dbReference type="ARBA" id="ARBA00023082"/>
    </source>
</evidence>
<evidence type="ECO:0000256" key="6">
    <source>
        <dbReference type="SAM" id="MobiDB-lite"/>
    </source>
</evidence>
<evidence type="ECO:0000256" key="4">
    <source>
        <dbReference type="ARBA" id="ARBA00023125"/>
    </source>
</evidence>
<comment type="similarity">
    <text evidence="1">Belongs to the sigma-70 factor family. ECF subfamily.</text>
</comment>
<dbReference type="InterPro" id="IPR007627">
    <property type="entry name" value="RNA_pol_sigma70_r2"/>
</dbReference>
<dbReference type="Gene3D" id="1.10.10.10">
    <property type="entry name" value="Winged helix-like DNA-binding domain superfamily/Winged helix DNA-binding domain"/>
    <property type="match status" value="1"/>
</dbReference>
<evidence type="ECO:0000256" key="2">
    <source>
        <dbReference type="ARBA" id="ARBA00023015"/>
    </source>
</evidence>
<sequence>MSEQEELDRIEALEHEGAETDRSDAELSNAVRGGDSAAFAVLYERHNEAALRHANYLTRDSSRAEDLVAESFVSIFSALQRGLGPKETFRGYLFTTISNRNRSRPNQNEVQLFEDADEYIEELSISDSSEKIAESNVLHRAFQTLPEKWQRVLWLKEVDGLSPEIIGSRLQINANAAIQLAFRAREGLRLAYLAEHIDGAADAGCAKLRPKLVRYGRGQRIGAKDKLRVVDHLETCESCRAVLAQLEDVGQHMRGIVVPIVILGAPTGLAAWLFGDVAPASAASRFGAVVNWILGHRALVAVVGVGAVAVVVGVIIALSGSGSDADPGSKPPVEQSPAPTQSPAAPANPTPGSDEPASGGGTAPTGQPPQNSGDPERNDGSTATSDPLDGETDGWVVIED</sequence>
<reference evidence="10 11" key="1">
    <citation type="submission" date="2020-03" db="EMBL/GenBank/DDBJ databases">
        <title>Leucobacter sp. nov., isolated from beetles.</title>
        <authorList>
            <person name="Hyun D.-W."/>
            <person name="Bae J.-W."/>
        </authorList>
    </citation>
    <scope>NUCLEOTIDE SEQUENCE [LARGE SCALE GENOMIC DNA]</scope>
    <source>
        <strain evidence="10 11">HDW9C</strain>
    </source>
</reference>
<dbReference type="Pfam" id="PF08281">
    <property type="entry name" value="Sigma70_r4_2"/>
    <property type="match status" value="1"/>
</dbReference>
<keyword evidence="7" id="KW-1133">Transmembrane helix</keyword>
<dbReference type="PANTHER" id="PTHR43133:SF8">
    <property type="entry name" value="RNA POLYMERASE SIGMA FACTOR HI_1459-RELATED"/>
    <property type="match status" value="1"/>
</dbReference>
<dbReference type="InterPro" id="IPR036388">
    <property type="entry name" value="WH-like_DNA-bd_sf"/>
</dbReference>
<feature type="region of interest" description="Disordered" evidence="6">
    <location>
        <begin position="321"/>
        <end position="400"/>
    </location>
</feature>
<dbReference type="SUPFAM" id="SSF88659">
    <property type="entry name" value="Sigma3 and sigma4 domains of RNA polymerase sigma factors"/>
    <property type="match status" value="1"/>
</dbReference>
<evidence type="ECO:0000259" key="8">
    <source>
        <dbReference type="Pfam" id="PF04542"/>
    </source>
</evidence>
<keyword evidence="5" id="KW-0804">Transcription</keyword>
<dbReference type="RefSeq" id="WP_166291659.1">
    <property type="nucleotide sequence ID" value="NZ_CP049863.1"/>
</dbReference>
<proteinExistence type="inferred from homology"/>
<dbReference type="InterPro" id="IPR013325">
    <property type="entry name" value="RNA_pol_sigma_r2"/>
</dbReference>
<gene>
    <name evidence="10" type="ORF">G7068_09990</name>
</gene>
<feature type="compositionally biased region" description="Low complexity" evidence="6">
    <location>
        <begin position="335"/>
        <end position="351"/>
    </location>
</feature>
<evidence type="ECO:0000256" key="5">
    <source>
        <dbReference type="ARBA" id="ARBA00023163"/>
    </source>
</evidence>
<keyword evidence="7" id="KW-0472">Membrane</keyword>
<dbReference type="InterPro" id="IPR039425">
    <property type="entry name" value="RNA_pol_sigma-70-like"/>
</dbReference>
<dbReference type="GO" id="GO:0006352">
    <property type="term" value="P:DNA-templated transcription initiation"/>
    <property type="evidence" value="ECO:0007669"/>
    <property type="project" value="InterPro"/>
</dbReference>
<keyword evidence="7" id="KW-0812">Transmembrane</keyword>
<feature type="transmembrane region" description="Helical" evidence="7">
    <location>
        <begin position="294"/>
        <end position="318"/>
    </location>
</feature>
<evidence type="ECO:0000256" key="1">
    <source>
        <dbReference type="ARBA" id="ARBA00010641"/>
    </source>
</evidence>
<dbReference type="Pfam" id="PF04542">
    <property type="entry name" value="Sigma70_r2"/>
    <property type="match status" value="1"/>
</dbReference>
<dbReference type="KEGG" id="lvi:G7068_09990"/>
<keyword evidence="11" id="KW-1185">Reference proteome</keyword>
<keyword evidence="3" id="KW-0731">Sigma factor</keyword>
<dbReference type="InterPro" id="IPR013249">
    <property type="entry name" value="RNA_pol_sigma70_r4_t2"/>
</dbReference>
<dbReference type="PANTHER" id="PTHR43133">
    <property type="entry name" value="RNA POLYMERASE ECF-TYPE SIGMA FACTO"/>
    <property type="match status" value="1"/>
</dbReference>
<dbReference type="GO" id="GO:0003677">
    <property type="term" value="F:DNA binding"/>
    <property type="evidence" value="ECO:0007669"/>
    <property type="project" value="UniProtKB-KW"/>
</dbReference>